<evidence type="ECO:0000256" key="3">
    <source>
        <dbReference type="ARBA" id="ARBA00012838"/>
    </source>
</evidence>
<dbReference type="AlphaFoldDB" id="A0A9P8UP35"/>
<keyword evidence="6 14" id="KW-0436">Ligase</keyword>
<name>A0A9P8UP35_9PEZI</name>
<dbReference type="Gene3D" id="3.40.50.620">
    <property type="entry name" value="HUPs"/>
    <property type="match status" value="1"/>
</dbReference>
<dbReference type="InterPro" id="IPR041872">
    <property type="entry name" value="Anticodon_Met"/>
</dbReference>
<dbReference type="GO" id="GO:0017101">
    <property type="term" value="C:aminoacyl-tRNA synthetase multienzyme complex"/>
    <property type="evidence" value="ECO:0007669"/>
    <property type="project" value="TreeGrafter"/>
</dbReference>
<dbReference type="GO" id="GO:0006431">
    <property type="term" value="P:methionyl-tRNA aminoacylation"/>
    <property type="evidence" value="ECO:0007669"/>
    <property type="project" value="InterPro"/>
</dbReference>
<evidence type="ECO:0000256" key="9">
    <source>
        <dbReference type="ARBA" id="ARBA00022884"/>
    </source>
</evidence>
<dbReference type="SUPFAM" id="SSF47323">
    <property type="entry name" value="Anticodon-binding domain of a subclass of class I aminoacyl-tRNA synthetases"/>
    <property type="match status" value="1"/>
</dbReference>
<keyword evidence="8 14" id="KW-0067">ATP-binding</keyword>
<dbReference type="PROSITE" id="PS00178">
    <property type="entry name" value="AA_TRNA_LIGASE_I"/>
    <property type="match status" value="1"/>
</dbReference>
<evidence type="ECO:0000256" key="1">
    <source>
        <dbReference type="ARBA" id="ARBA00004496"/>
    </source>
</evidence>
<keyword evidence="4" id="KW-0963">Cytoplasm</keyword>
<reference evidence="18" key="1">
    <citation type="journal article" date="2021" name="Nat. Commun.">
        <title>Genetic determinants of endophytism in the Arabidopsis root mycobiome.</title>
        <authorList>
            <person name="Mesny F."/>
            <person name="Miyauchi S."/>
            <person name="Thiergart T."/>
            <person name="Pickel B."/>
            <person name="Atanasova L."/>
            <person name="Karlsson M."/>
            <person name="Huettel B."/>
            <person name="Barry K.W."/>
            <person name="Haridas S."/>
            <person name="Chen C."/>
            <person name="Bauer D."/>
            <person name="Andreopoulos W."/>
            <person name="Pangilinan J."/>
            <person name="LaButti K."/>
            <person name="Riley R."/>
            <person name="Lipzen A."/>
            <person name="Clum A."/>
            <person name="Drula E."/>
            <person name="Henrissat B."/>
            <person name="Kohler A."/>
            <person name="Grigoriev I.V."/>
            <person name="Martin F.M."/>
            <person name="Hacquard S."/>
        </authorList>
    </citation>
    <scope>NUCLEOTIDE SEQUENCE</scope>
    <source>
        <strain evidence="18">MPI-SDFR-AT-0073</strain>
    </source>
</reference>
<evidence type="ECO:0000256" key="10">
    <source>
        <dbReference type="ARBA" id="ARBA00022917"/>
    </source>
</evidence>
<proteinExistence type="inferred from homology"/>
<evidence type="ECO:0000313" key="18">
    <source>
        <dbReference type="EMBL" id="KAH6655474.1"/>
    </source>
</evidence>
<evidence type="ECO:0000256" key="2">
    <source>
        <dbReference type="ARBA" id="ARBA00005594"/>
    </source>
</evidence>
<dbReference type="InterPro" id="IPR009080">
    <property type="entry name" value="tRNAsynth_Ia_anticodon-bd"/>
</dbReference>
<dbReference type="OrthoDB" id="5844513at2759"/>
<evidence type="ECO:0000256" key="13">
    <source>
        <dbReference type="ARBA" id="ARBA00047364"/>
    </source>
</evidence>
<keyword evidence="5" id="KW-0820">tRNA-binding</keyword>
<evidence type="ECO:0000256" key="8">
    <source>
        <dbReference type="ARBA" id="ARBA00022840"/>
    </source>
</evidence>
<keyword evidence="10 14" id="KW-0648">Protein biosynthesis</keyword>
<gene>
    <name evidence="18" type="ORF">BKA67DRAFT_560810</name>
</gene>
<evidence type="ECO:0000313" key="19">
    <source>
        <dbReference type="Proteomes" id="UP000758603"/>
    </source>
</evidence>
<dbReference type="EMBL" id="JAGPXC010000003">
    <property type="protein sequence ID" value="KAH6655474.1"/>
    <property type="molecule type" value="Genomic_DNA"/>
</dbReference>
<comment type="similarity">
    <text evidence="2 14">Belongs to the class-I aminoacyl-tRNA synthetase family.</text>
</comment>
<keyword evidence="19" id="KW-1185">Reference proteome</keyword>
<dbReference type="Pfam" id="PF19303">
    <property type="entry name" value="Anticodon_3"/>
    <property type="match status" value="1"/>
</dbReference>
<evidence type="ECO:0000259" key="16">
    <source>
        <dbReference type="Pfam" id="PF09334"/>
    </source>
</evidence>
<dbReference type="InterPro" id="IPR014729">
    <property type="entry name" value="Rossmann-like_a/b/a_fold"/>
</dbReference>
<dbReference type="Proteomes" id="UP000758603">
    <property type="component" value="Unassembled WGS sequence"/>
</dbReference>
<dbReference type="CDD" id="cd00814">
    <property type="entry name" value="MetRS_core"/>
    <property type="match status" value="1"/>
</dbReference>
<organism evidence="18 19">
    <name type="scientific">Truncatella angustata</name>
    <dbReference type="NCBI Taxonomy" id="152316"/>
    <lineage>
        <taxon>Eukaryota</taxon>
        <taxon>Fungi</taxon>
        <taxon>Dikarya</taxon>
        <taxon>Ascomycota</taxon>
        <taxon>Pezizomycotina</taxon>
        <taxon>Sordariomycetes</taxon>
        <taxon>Xylariomycetidae</taxon>
        <taxon>Amphisphaeriales</taxon>
        <taxon>Sporocadaceae</taxon>
        <taxon>Truncatella</taxon>
    </lineage>
</organism>
<dbReference type="SUPFAM" id="SSF52374">
    <property type="entry name" value="Nucleotidylyl transferase"/>
    <property type="match status" value="1"/>
</dbReference>
<protein>
    <recommendedName>
        <fullName evidence="3">methionine--tRNA ligase</fullName>
        <ecNumber evidence="3">6.1.1.10</ecNumber>
    </recommendedName>
    <alternativeName>
        <fullName evidence="12">Methionyl-tRNA synthetase</fullName>
    </alternativeName>
</protein>
<dbReference type="GO" id="GO:0005829">
    <property type="term" value="C:cytosol"/>
    <property type="evidence" value="ECO:0007669"/>
    <property type="project" value="TreeGrafter"/>
</dbReference>
<feature type="domain" description="Methionyl-tRNA synthetase anticodon-binding" evidence="17">
    <location>
        <begin position="439"/>
        <end position="573"/>
    </location>
</feature>
<sequence length="657" mass="73918">MATPKVILPEKGKQNTLITSALPYVNNVPHLGNIIGSLLSADVFSRYSKQRDRPTLYICGTDEYGTATETKALETKQTPQELCDEFHVKHAHIYEWFEIGFDYFGRTTTAKQTEIVQDIFLKLHKNGFLEERTTTQPFCQHENHQAFLADRFVEGTCPKCQYEDARGDQCDKCGNLLDPLELINPKCKVDGSAPVPKETTHIFLLLDKLSPKVEEWFEKSSQEGQWASNGIAITKSWLNRGLEGRSITRDLKWGVPVPLPGYEKKVIYVWFDACIGYPSITANYTDEWEQWWRNPDEVKLYQFMGKDNTPFHTVIFPATQLGTGDKWTQLNTLSTTEYLNYETGKFSKSRGVGVFGDTAQEIGIPPSVWRYYLLGSRPETGDTQFLWSDFVAANNNELLANFGNFCNRVIKFVNAKLDGVIPDFSVTYTDDSFDFPGWIDEVNTSLKEYIDLMDGVHLRAGSKKLMEISSKGNNLLQYRLDNAALAEHPERTKTVIGLALNLCNLLASIASPYMPSTSEDIVKQLNTKLAFIPDTFHADALKPGHKIGKAAYLFSRIDEKKIEEWKVKYGGTQASRAEEEAAKLKKQQEKERKKAKKAAKRAEEKAGAAAEAGSSSEQPKIDGTVRNLPIRQKVLDKEGPLTTDASIVPESTAPKTE</sequence>
<dbReference type="Gene3D" id="2.20.28.20">
    <property type="entry name" value="Methionyl-tRNA synthetase, Zn-domain"/>
    <property type="match status" value="1"/>
</dbReference>
<evidence type="ECO:0000256" key="12">
    <source>
        <dbReference type="ARBA" id="ARBA00030904"/>
    </source>
</evidence>
<evidence type="ECO:0000256" key="11">
    <source>
        <dbReference type="ARBA" id="ARBA00023146"/>
    </source>
</evidence>
<evidence type="ECO:0000256" key="6">
    <source>
        <dbReference type="ARBA" id="ARBA00022598"/>
    </source>
</evidence>
<comment type="subcellular location">
    <subcellularLocation>
        <location evidence="1">Cytoplasm</location>
    </subcellularLocation>
</comment>
<evidence type="ECO:0000256" key="15">
    <source>
        <dbReference type="SAM" id="MobiDB-lite"/>
    </source>
</evidence>
<dbReference type="InterPro" id="IPR023458">
    <property type="entry name" value="Met-tRNA_ligase_1"/>
</dbReference>
<evidence type="ECO:0000259" key="17">
    <source>
        <dbReference type="Pfam" id="PF19303"/>
    </source>
</evidence>
<dbReference type="Pfam" id="PF09334">
    <property type="entry name" value="tRNA-synt_1g"/>
    <property type="match status" value="1"/>
</dbReference>
<keyword evidence="9" id="KW-0694">RNA-binding</keyword>
<feature type="domain" description="Methionyl/Leucyl tRNA synthetase" evidence="16">
    <location>
        <begin position="17"/>
        <end position="409"/>
    </location>
</feature>
<evidence type="ECO:0000256" key="14">
    <source>
        <dbReference type="RuleBase" id="RU363039"/>
    </source>
</evidence>
<dbReference type="RefSeq" id="XP_045959739.1">
    <property type="nucleotide sequence ID" value="XM_046102484.1"/>
</dbReference>
<dbReference type="SUPFAM" id="SSF57770">
    <property type="entry name" value="Methionyl-tRNA synthetase (MetRS), Zn-domain"/>
    <property type="match status" value="1"/>
</dbReference>
<feature type="region of interest" description="Disordered" evidence="15">
    <location>
        <begin position="584"/>
        <end position="657"/>
    </location>
</feature>
<dbReference type="GeneID" id="70131376"/>
<dbReference type="EC" id="6.1.1.10" evidence="3"/>
<dbReference type="InterPro" id="IPR015413">
    <property type="entry name" value="Methionyl/Leucyl_tRNA_Synth"/>
</dbReference>
<dbReference type="GO" id="GO:0000049">
    <property type="term" value="F:tRNA binding"/>
    <property type="evidence" value="ECO:0007669"/>
    <property type="project" value="UniProtKB-KW"/>
</dbReference>
<dbReference type="FunFam" id="1.10.730.10:FF:000031">
    <property type="entry name" value="Putative Methionyl-tRNA synthetase"/>
    <property type="match status" value="1"/>
</dbReference>
<dbReference type="NCBIfam" id="TIGR00398">
    <property type="entry name" value="metG"/>
    <property type="match status" value="1"/>
</dbReference>
<dbReference type="PANTHER" id="PTHR45765:SF1">
    <property type="entry name" value="METHIONINE--TRNA LIGASE, CYTOPLASMIC"/>
    <property type="match status" value="1"/>
</dbReference>
<dbReference type="InterPro" id="IPR033911">
    <property type="entry name" value="MetRS_core"/>
</dbReference>
<dbReference type="Gene3D" id="1.10.730.10">
    <property type="entry name" value="Isoleucyl-tRNA Synthetase, Domain 1"/>
    <property type="match status" value="1"/>
</dbReference>
<evidence type="ECO:0000256" key="5">
    <source>
        <dbReference type="ARBA" id="ARBA00022555"/>
    </source>
</evidence>
<feature type="compositionally biased region" description="Low complexity" evidence="15">
    <location>
        <begin position="607"/>
        <end position="618"/>
    </location>
</feature>
<comment type="catalytic activity">
    <reaction evidence="13">
        <text>tRNA(Met) + L-methionine + ATP = L-methionyl-tRNA(Met) + AMP + diphosphate</text>
        <dbReference type="Rhea" id="RHEA:13481"/>
        <dbReference type="Rhea" id="RHEA-COMP:9667"/>
        <dbReference type="Rhea" id="RHEA-COMP:9698"/>
        <dbReference type="ChEBI" id="CHEBI:30616"/>
        <dbReference type="ChEBI" id="CHEBI:33019"/>
        <dbReference type="ChEBI" id="CHEBI:57844"/>
        <dbReference type="ChEBI" id="CHEBI:78442"/>
        <dbReference type="ChEBI" id="CHEBI:78530"/>
        <dbReference type="ChEBI" id="CHEBI:456215"/>
        <dbReference type="EC" id="6.1.1.10"/>
    </reaction>
</comment>
<comment type="caution">
    <text evidence="18">The sequence shown here is derived from an EMBL/GenBank/DDBJ whole genome shotgun (WGS) entry which is preliminary data.</text>
</comment>
<dbReference type="GO" id="GO:0004825">
    <property type="term" value="F:methionine-tRNA ligase activity"/>
    <property type="evidence" value="ECO:0007669"/>
    <property type="project" value="UniProtKB-EC"/>
</dbReference>
<evidence type="ECO:0000256" key="7">
    <source>
        <dbReference type="ARBA" id="ARBA00022741"/>
    </source>
</evidence>
<dbReference type="InterPro" id="IPR029038">
    <property type="entry name" value="MetRS_Zn"/>
</dbReference>
<dbReference type="InterPro" id="IPR014758">
    <property type="entry name" value="Met-tRNA_synth"/>
</dbReference>
<accession>A0A9P8UP35</accession>
<keyword evidence="7 14" id="KW-0547">Nucleotide-binding</keyword>
<dbReference type="FunFam" id="2.20.28.20:FF:000001">
    <property type="entry name" value="Methionine--tRNA ligase"/>
    <property type="match status" value="1"/>
</dbReference>
<dbReference type="InterPro" id="IPR001412">
    <property type="entry name" value="aa-tRNA-synth_I_CS"/>
</dbReference>
<dbReference type="PANTHER" id="PTHR45765">
    <property type="entry name" value="METHIONINE--TRNA LIGASE"/>
    <property type="match status" value="1"/>
</dbReference>
<dbReference type="PRINTS" id="PR01041">
    <property type="entry name" value="TRNASYNTHMET"/>
</dbReference>
<keyword evidence="11 14" id="KW-0030">Aminoacyl-tRNA synthetase</keyword>
<dbReference type="GO" id="GO:0005524">
    <property type="term" value="F:ATP binding"/>
    <property type="evidence" value="ECO:0007669"/>
    <property type="project" value="UniProtKB-KW"/>
</dbReference>
<evidence type="ECO:0000256" key="4">
    <source>
        <dbReference type="ARBA" id="ARBA00022490"/>
    </source>
</evidence>